<organism evidence="2 3">
    <name type="scientific">Uabimicrobium amorphum</name>
    <dbReference type="NCBI Taxonomy" id="2596890"/>
    <lineage>
        <taxon>Bacteria</taxon>
        <taxon>Pseudomonadati</taxon>
        <taxon>Planctomycetota</taxon>
        <taxon>Candidatus Uabimicrobiia</taxon>
        <taxon>Candidatus Uabimicrobiales</taxon>
        <taxon>Candidatus Uabimicrobiaceae</taxon>
        <taxon>Candidatus Uabimicrobium</taxon>
    </lineage>
</organism>
<gene>
    <name evidence="2" type="ORF">UABAM_04670</name>
</gene>
<dbReference type="EMBL" id="AP019860">
    <property type="protein sequence ID" value="BBM86284.1"/>
    <property type="molecule type" value="Genomic_DNA"/>
</dbReference>
<evidence type="ECO:0000256" key="1">
    <source>
        <dbReference type="SAM" id="Phobius"/>
    </source>
</evidence>
<keyword evidence="1" id="KW-0472">Membrane</keyword>
<sequence length="317" mass="37318">MQEKIKLESIEKMQLQPSLQNICVICTKEISLQEEIAKDLCLECQKKQVWKHHLAKYLKNLALYFLAGCIFVIVFWLGVVYRFPDFIGIIALFLFVGCVYLFFEEFRTGFADLKKDAYLTEYFPSSRGLKVVYKEYLGFHFDSDYDFGLRLHFQNEVTKNWVNERLKLLKCPTCLKSDFTVDVRTNVHSYTDIPESERYETEYAIMCSHKCGAALVLDDISDLDQHIKNKDVSLVKTNEQWEEELRSQYQNLGKYQKFMAEGKKIGEFRINSTAMYKATIFYLRAWKNNPQDKSAEAAIQQCFNRHQKYQSVRDEEG</sequence>
<dbReference type="KEGG" id="uam:UABAM_04670"/>
<accession>A0A5S9F664</accession>
<feature type="transmembrane region" description="Helical" evidence="1">
    <location>
        <begin position="86"/>
        <end position="103"/>
    </location>
</feature>
<keyword evidence="1" id="KW-1133">Transmembrane helix</keyword>
<dbReference type="AlphaFoldDB" id="A0A5S9F664"/>
<proteinExistence type="predicted"/>
<feature type="transmembrane region" description="Helical" evidence="1">
    <location>
        <begin position="61"/>
        <end position="80"/>
    </location>
</feature>
<keyword evidence="3" id="KW-1185">Reference proteome</keyword>
<evidence type="ECO:0000313" key="3">
    <source>
        <dbReference type="Proteomes" id="UP000326354"/>
    </source>
</evidence>
<dbReference type="RefSeq" id="WP_151970349.1">
    <property type="nucleotide sequence ID" value="NZ_AP019860.1"/>
</dbReference>
<protein>
    <submittedName>
        <fullName evidence="2">Uncharacterized protein</fullName>
    </submittedName>
</protein>
<dbReference type="Proteomes" id="UP000326354">
    <property type="component" value="Chromosome"/>
</dbReference>
<evidence type="ECO:0000313" key="2">
    <source>
        <dbReference type="EMBL" id="BBM86284.1"/>
    </source>
</evidence>
<reference evidence="2 3" key="1">
    <citation type="submission" date="2019-08" db="EMBL/GenBank/DDBJ databases">
        <title>Complete genome sequence of Candidatus Uab amorphum.</title>
        <authorList>
            <person name="Shiratori T."/>
            <person name="Suzuki S."/>
            <person name="Kakizawa Y."/>
            <person name="Ishida K."/>
        </authorList>
    </citation>
    <scope>NUCLEOTIDE SEQUENCE [LARGE SCALE GENOMIC DNA]</scope>
    <source>
        <strain evidence="2 3">SRT547</strain>
    </source>
</reference>
<name>A0A5S9F664_UABAM</name>
<keyword evidence="1" id="KW-0812">Transmembrane</keyword>